<gene>
    <name evidence="11" type="ORF">SAMN05216302_10755</name>
</gene>
<dbReference type="PANTHER" id="PTHR32071">
    <property type="entry name" value="TRANSCRIPTIONAL REGULATORY PROTEIN"/>
    <property type="match status" value="1"/>
</dbReference>
<dbReference type="OrthoDB" id="5288224at2"/>
<dbReference type="FunFam" id="3.40.50.2300:FF:000018">
    <property type="entry name" value="DNA-binding transcriptional regulator NtrC"/>
    <property type="match status" value="1"/>
</dbReference>
<keyword evidence="1 8" id="KW-0597">Phosphoprotein</keyword>
<evidence type="ECO:0000256" key="8">
    <source>
        <dbReference type="PROSITE-ProRule" id="PRU00169"/>
    </source>
</evidence>
<dbReference type="RefSeq" id="WP_090703713.1">
    <property type="nucleotide sequence ID" value="NZ_FOSP01000075.1"/>
</dbReference>
<dbReference type="STRING" id="52441.SAMN05216302_10755"/>
<dbReference type="InterPro" id="IPR025943">
    <property type="entry name" value="Sigma_54_int_dom_ATP-bd_2"/>
</dbReference>
<name>A0A1I4HBA2_9PROT</name>
<dbReference type="PROSITE" id="PS00688">
    <property type="entry name" value="SIGMA54_INTERACT_3"/>
    <property type="match status" value="1"/>
</dbReference>
<evidence type="ECO:0000256" key="6">
    <source>
        <dbReference type="ARBA" id="ARBA00023125"/>
    </source>
</evidence>
<evidence type="ECO:0000313" key="11">
    <source>
        <dbReference type="EMBL" id="SFL38887.1"/>
    </source>
</evidence>
<dbReference type="SUPFAM" id="SSF52540">
    <property type="entry name" value="P-loop containing nucleoside triphosphate hydrolases"/>
    <property type="match status" value="1"/>
</dbReference>
<evidence type="ECO:0000256" key="7">
    <source>
        <dbReference type="ARBA" id="ARBA00023163"/>
    </source>
</evidence>
<dbReference type="GO" id="GO:0003677">
    <property type="term" value="F:DNA binding"/>
    <property type="evidence" value="ECO:0007669"/>
    <property type="project" value="UniProtKB-KW"/>
</dbReference>
<dbReference type="Gene3D" id="1.10.8.60">
    <property type="match status" value="1"/>
</dbReference>
<dbReference type="Proteomes" id="UP000199533">
    <property type="component" value="Unassembled WGS sequence"/>
</dbReference>
<feature type="modified residue" description="4-aspartylphosphate" evidence="8">
    <location>
        <position position="55"/>
    </location>
</feature>
<evidence type="ECO:0000256" key="1">
    <source>
        <dbReference type="ARBA" id="ARBA00022553"/>
    </source>
</evidence>
<dbReference type="InterPro" id="IPR002078">
    <property type="entry name" value="Sigma_54_int"/>
</dbReference>
<feature type="domain" description="Sigma-54 factor interaction" evidence="9">
    <location>
        <begin position="140"/>
        <end position="369"/>
    </location>
</feature>
<evidence type="ECO:0000256" key="2">
    <source>
        <dbReference type="ARBA" id="ARBA00022741"/>
    </source>
</evidence>
<dbReference type="InterPro" id="IPR058031">
    <property type="entry name" value="AAA_lid_NorR"/>
</dbReference>
<keyword evidence="2" id="KW-0547">Nucleotide-binding</keyword>
<proteinExistence type="predicted"/>
<keyword evidence="5" id="KW-0805">Transcription regulation</keyword>
<dbReference type="InterPro" id="IPR009057">
    <property type="entry name" value="Homeodomain-like_sf"/>
</dbReference>
<dbReference type="PROSITE" id="PS00675">
    <property type="entry name" value="SIGMA54_INTERACT_1"/>
    <property type="match status" value="1"/>
</dbReference>
<dbReference type="InterPro" id="IPR025662">
    <property type="entry name" value="Sigma_54_int_dom_ATP-bd_1"/>
</dbReference>
<dbReference type="SMART" id="SM00448">
    <property type="entry name" value="REC"/>
    <property type="match status" value="1"/>
</dbReference>
<keyword evidence="7" id="KW-0804">Transcription</keyword>
<dbReference type="Gene3D" id="1.10.10.60">
    <property type="entry name" value="Homeodomain-like"/>
    <property type="match status" value="1"/>
</dbReference>
<dbReference type="Gene3D" id="3.40.50.300">
    <property type="entry name" value="P-loop containing nucleotide triphosphate hydrolases"/>
    <property type="match status" value="1"/>
</dbReference>
<dbReference type="SUPFAM" id="SSF52172">
    <property type="entry name" value="CheY-like"/>
    <property type="match status" value="1"/>
</dbReference>
<evidence type="ECO:0000256" key="4">
    <source>
        <dbReference type="ARBA" id="ARBA00023012"/>
    </source>
</evidence>
<dbReference type="InterPro" id="IPR027417">
    <property type="entry name" value="P-loop_NTPase"/>
</dbReference>
<dbReference type="PANTHER" id="PTHR32071:SF116">
    <property type="entry name" value="TRANSCRIPTIONAL REGULATORY PROTEIN GLRR"/>
    <property type="match status" value="1"/>
</dbReference>
<dbReference type="Pfam" id="PF00072">
    <property type="entry name" value="Response_reg"/>
    <property type="match status" value="1"/>
</dbReference>
<sequence>METNSKILLVDDDQDLLELLSIRLNAAGYEIDTVNSAESAINYLDLERPQLVISDIQMSGMNGMALFEHIHTKFPALPVIILTAHGTIPDAVSAVQRGVFGYLTKPYDSKTLLAQVQKALKNSPHAQETENANPSWCKDIITQSADMKDILNKAELVARGDASVLLYGESGVGKELFARAIHSASNRYDKPFIAVNCSAIPEQLLETELFGHVKGAFTGAIRDHQGLFQLAEGGTLFLDEIGDMPLFLQVKLLRALQEKQIRPVGSANTITINVRFISATHRDLREEIAKGSFREDLYYRLDVISLKIPSLSQRREDIPLLANYFLELFANRYHRNINGISPDAMQTLVTAPWPGNVRQLMNVVEQCVVLSTTSLIPLTLVYDAINMETSQLASFEEAKKQFERDYLVRVLKITSGNVTQAARIAKRNRTEFYKLLQRYQIDFSIYKTRVLEPHKEQISTKN</sequence>
<keyword evidence="6" id="KW-0238">DNA-binding</keyword>
<evidence type="ECO:0000259" key="9">
    <source>
        <dbReference type="PROSITE" id="PS50045"/>
    </source>
</evidence>
<dbReference type="InterPro" id="IPR011006">
    <property type="entry name" value="CheY-like_superfamily"/>
</dbReference>
<dbReference type="GO" id="GO:0006355">
    <property type="term" value="P:regulation of DNA-templated transcription"/>
    <property type="evidence" value="ECO:0007669"/>
    <property type="project" value="InterPro"/>
</dbReference>
<dbReference type="FunFam" id="3.40.50.300:FF:000006">
    <property type="entry name" value="DNA-binding transcriptional regulator NtrC"/>
    <property type="match status" value="1"/>
</dbReference>
<dbReference type="InterPro" id="IPR001789">
    <property type="entry name" value="Sig_transdc_resp-reg_receiver"/>
</dbReference>
<evidence type="ECO:0000259" key="10">
    <source>
        <dbReference type="PROSITE" id="PS50110"/>
    </source>
</evidence>
<dbReference type="EMBL" id="FOSP01000075">
    <property type="protein sequence ID" value="SFL38887.1"/>
    <property type="molecule type" value="Genomic_DNA"/>
</dbReference>
<dbReference type="Pfam" id="PF25601">
    <property type="entry name" value="AAA_lid_14"/>
    <property type="match status" value="1"/>
</dbReference>
<protein>
    <submittedName>
        <fullName evidence="11">Two component, sigma54 specific, transcriptional regulator, Fis family</fullName>
    </submittedName>
</protein>
<dbReference type="InterPro" id="IPR025944">
    <property type="entry name" value="Sigma_54_int_dom_CS"/>
</dbReference>
<dbReference type="CDD" id="cd00009">
    <property type="entry name" value="AAA"/>
    <property type="match status" value="1"/>
</dbReference>
<dbReference type="Pfam" id="PF00158">
    <property type="entry name" value="Sigma54_activat"/>
    <property type="match status" value="1"/>
</dbReference>
<dbReference type="GO" id="GO:0005524">
    <property type="term" value="F:ATP binding"/>
    <property type="evidence" value="ECO:0007669"/>
    <property type="project" value="UniProtKB-KW"/>
</dbReference>
<feature type="domain" description="Response regulatory" evidence="10">
    <location>
        <begin position="6"/>
        <end position="120"/>
    </location>
</feature>
<evidence type="ECO:0000256" key="5">
    <source>
        <dbReference type="ARBA" id="ARBA00023015"/>
    </source>
</evidence>
<evidence type="ECO:0000313" key="12">
    <source>
        <dbReference type="Proteomes" id="UP000199533"/>
    </source>
</evidence>
<keyword evidence="4" id="KW-0902">Two-component regulatory system</keyword>
<dbReference type="InterPro" id="IPR003593">
    <property type="entry name" value="AAA+_ATPase"/>
</dbReference>
<dbReference type="SUPFAM" id="SSF46689">
    <property type="entry name" value="Homeodomain-like"/>
    <property type="match status" value="1"/>
</dbReference>
<dbReference type="SMART" id="SM00382">
    <property type="entry name" value="AAA"/>
    <property type="match status" value="1"/>
</dbReference>
<dbReference type="PROSITE" id="PS00676">
    <property type="entry name" value="SIGMA54_INTERACT_2"/>
    <property type="match status" value="1"/>
</dbReference>
<evidence type="ECO:0000256" key="3">
    <source>
        <dbReference type="ARBA" id="ARBA00022840"/>
    </source>
</evidence>
<dbReference type="Gene3D" id="3.40.50.2300">
    <property type="match status" value="1"/>
</dbReference>
<keyword evidence="12" id="KW-1185">Reference proteome</keyword>
<dbReference type="AlphaFoldDB" id="A0A1I4HBA2"/>
<dbReference type="PROSITE" id="PS50110">
    <property type="entry name" value="RESPONSE_REGULATORY"/>
    <property type="match status" value="1"/>
</dbReference>
<accession>A0A1I4HBA2</accession>
<dbReference type="GO" id="GO:0000160">
    <property type="term" value="P:phosphorelay signal transduction system"/>
    <property type="evidence" value="ECO:0007669"/>
    <property type="project" value="UniProtKB-KW"/>
</dbReference>
<dbReference type="PROSITE" id="PS50045">
    <property type="entry name" value="SIGMA54_INTERACT_4"/>
    <property type="match status" value="1"/>
</dbReference>
<organism evidence="11 12">
    <name type="scientific">Nitrosomonas aestuarii</name>
    <dbReference type="NCBI Taxonomy" id="52441"/>
    <lineage>
        <taxon>Bacteria</taxon>
        <taxon>Pseudomonadati</taxon>
        <taxon>Pseudomonadota</taxon>
        <taxon>Betaproteobacteria</taxon>
        <taxon>Nitrosomonadales</taxon>
        <taxon>Nitrosomonadaceae</taxon>
        <taxon>Nitrosomonas</taxon>
    </lineage>
</organism>
<reference evidence="12" key="1">
    <citation type="submission" date="2016-10" db="EMBL/GenBank/DDBJ databases">
        <authorList>
            <person name="Varghese N."/>
            <person name="Submissions S."/>
        </authorList>
    </citation>
    <scope>NUCLEOTIDE SEQUENCE [LARGE SCALE GENOMIC DNA]</scope>
    <source>
        <strain evidence="12">Nm69</strain>
    </source>
</reference>
<keyword evidence="3" id="KW-0067">ATP-binding</keyword>